<evidence type="ECO:0000313" key="2">
    <source>
        <dbReference type="Proteomes" id="UP001295444"/>
    </source>
</evidence>
<reference evidence="1" key="1">
    <citation type="submission" date="2022-03" db="EMBL/GenBank/DDBJ databases">
        <authorList>
            <person name="Alioto T."/>
            <person name="Alioto T."/>
            <person name="Gomez Garrido J."/>
        </authorList>
    </citation>
    <scope>NUCLEOTIDE SEQUENCE</scope>
</reference>
<dbReference type="InterPro" id="IPR036691">
    <property type="entry name" value="Endo/exonu/phosph_ase_sf"/>
</dbReference>
<name>A0AAD1W4T7_PELCU</name>
<protein>
    <submittedName>
        <fullName evidence="1">Uncharacterized protein</fullName>
    </submittedName>
</protein>
<accession>A0AAD1W4T7</accession>
<sequence length="91" mass="10533">MSSSGDRTTILDTLNILSYNVRGLNTPEKRNMALREFHRLQAEVVFVLTNRHYPHAYYNNFTHNKSRGVAILIGVQLPLIYQQHYADESGR</sequence>
<gene>
    <name evidence="1" type="ORF">PECUL_23A010112</name>
</gene>
<keyword evidence="2" id="KW-1185">Reference proteome</keyword>
<evidence type="ECO:0000313" key="1">
    <source>
        <dbReference type="EMBL" id="CAH2293707.1"/>
    </source>
</evidence>
<organism evidence="1 2">
    <name type="scientific">Pelobates cultripes</name>
    <name type="common">Western spadefoot toad</name>
    <dbReference type="NCBI Taxonomy" id="61616"/>
    <lineage>
        <taxon>Eukaryota</taxon>
        <taxon>Metazoa</taxon>
        <taxon>Chordata</taxon>
        <taxon>Craniata</taxon>
        <taxon>Vertebrata</taxon>
        <taxon>Euteleostomi</taxon>
        <taxon>Amphibia</taxon>
        <taxon>Batrachia</taxon>
        <taxon>Anura</taxon>
        <taxon>Pelobatoidea</taxon>
        <taxon>Pelobatidae</taxon>
        <taxon>Pelobates</taxon>
    </lineage>
</organism>
<dbReference type="EMBL" id="OW240916">
    <property type="protein sequence ID" value="CAH2293707.1"/>
    <property type="molecule type" value="Genomic_DNA"/>
</dbReference>
<proteinExistence type="predicted"/>
<dbReference type="Gene3D" id="3.60.10.10">
    <property type="entry name" value="Endonuclease/exonuclease/phosphatase"/>
    <property type="match status" value="1"/>
</dbReference>
<dbReference type="Proteomes" id="UP001295444">
    <property type="component" value="Chromosome 05"/>
</dbReference>
<dbReference type="SUPFAM" id="SSF56219">
    <property type="entry name" value="DNase I-like"/>
    <property type="match status" value="1"/>
</dbReference>
<feature type="non-terminal residue" evidence="1">
    <location>
        <position position="91"/>
    </location>
</feature>
<dbReference type="AlphaFoldDB" id="A0AAD1W4T7"/>